<dbReference type="InterPro" id="IPR002110">
    <property type="entry name" value="Ankyrin_rpt"/>
</dbReference>
<evidence type="ECO:0000256" key="5">
    <source>
        <dbReference type="SAM" id="MobiDB-lite"/>
    </source>
</evidence>
<dbReference type="GO" id="GO:0045732">
    <property type="term" value="P:positive regulation of protein catabolic process"/>
    <property type="evidence" value="ECO:0007669"/>
    <property type="project" value="TreeGrafter"/>
</dbReference>
<dbReference type="Gene3D" id="1.25.40.20">
    <property type="entry name" value="Ankyrin repeat-containing domain"/>
    <property type="match status" value="1"/>
</dbReference>
<dbReference type="AlphaFoldDB" id="A0AAQ3X8U3"/>
<comment type="similarity">
    <text evidence="1">Belongs to the ankyrin SOCS box (ASB) family.</text>
</comment>
<gene>
    <name evidence="6" type="ORF">U9M48_034351</name>
</gene>
<feature type="repeat" description="ANK" evidence="4">
    <location>
        <begin position="237"/>
        <end position="269"/>
    </location>
</feature>
<keyword evidence="3 4" id="KW-0040">ANK repeat</keyword>
<dbReference type="GO" id="GO:0016567">
    <property type="term" value="P:protein ubiquitination"/>
    <property type="evidence" value="ECO:0007669"/>
    <property type="project" value="TreeGrafter"/>
</dbReference>
<evidence type="ECO:0000256" key="2">
    <source>
        <dbReference type="ARBA" id="ARBA00022737"/>
    </source>
</evidence>
<evidence type="ECO:0000313" key="7">
    <source>
        <dbReference type="Proteomes" id="UP001341281"/>
    </source>
</evidence>
<evidence type="ECO:0000256" key="1">
    <source>
        <dbReference type="ARBA" id="ARBA00005949"/>
    </source>
</evidence>
<accession>A0AAQ3X8U3</accession>
<dbReference type="PROSITE" id="PS50297">
    <property type="entry name" value="ANK_REP_REGION"/>
    <property type="match status" value="1"/>
</dbReference>
<reference evidence="6 7" key="1">
    <citation type="submission" date="2024-02" db="EMBL/GenBank/DDBJ databases">
        <title>High-quality chromosome-scale genome assembly of Pensacola bahiagrass (Paspalum notatum Flugge var. saurae).</title>
        <authorList>
            <person name="Vega J.M."/>
            <person name="Podio M."/>
            <person name="Orjuela J."/>
            <person name="Siena L.A."/>
            <person name="Pessino S.C."/>
            <person name="Combes M.C."/>
            <person name="Mariac C."/>
            <person name="Albertini E."/>
            <person name="Pupilli F."/>
            <person name="Ortiz J.P.A."/>
            <person name="Leblanc O."/>
        </authorList>
    </citation>
    <scope>NUCLEOTIDE SEQUENCE [LARGE SCALE GENOMIC DNA]</scope>
    <source>
        <strain evidence="6">R1</strain>
        <tissue evidence="6">Leaf</tissue>
    </source>
</reference>
<name>A0AAQ3X8U3_PASNO</name>
<dbReference type="EMBL" id="CP144751">
    <property type="protein sequence ID" value="WVZ87762.1"/>
    <property type="molecule type" value="Genomic_DNA"/>
</dbReference>
<protein>
    <submittedName>
        <fullName evidence="6">Uncharacterized protein</fullName>
    </submittedName>
</protein>
<keyword evidence="7" id="KW-1185">Reference proteome</keyword>
<dbReference type="PANTHER" id="PTHR24136">
    <property type="entry name" value="SOWAH (DROSOPHILA) HOMOLOG"/>
    <property type="match status" value="1"/>
</dbReference>
<dbReference type="InterPro" id="IPR051573">
    <property type="entry name" value="Ankyrin-SOCS_box_domain"/>
</dbReference>
<feature type="compositionally biased region" description="Pro residues" evidence="5">
    <location>
        <begin position="105"/>
        <end position="117"/>
    </location>
</feature>
<dbReference type="InterPro" id="IPR036770">
    <property type="entry name" value="Ankyrin_rpt-contain_sf"/>
</dbReference>
<proteinExistence type="inferred from homology"/>
<keyword evidence="2" id="KW-0677">Repeat</keyword>
<dbReference type="PROSITE" id="PS50088">
    <property type="entry name" value="ANK_REPEAT"/>
    <property type="match status" value="1"/>
</dbReference>
<dbReference type="Pfam" id="PF00023">
    <property type="entry name" value="Ank"/>
    <property type="match status" value="1"/>
</dbReference>
<evidence type="ECO:0000256" key="3">
    <source>
        <dbReference type="ARBA" id="ARBA00023043"/>
    </source>
</evidence>
<dbReference type="PANTHER" id="PTHR24136:SF50">
    <property type="match status" value="1"/>
</dbReference>
<feature type="compositionally biased region" description="Basic and acidic residues" evidence="5">
    <location>
        <begin position="81"/>
        <end position="95"/>
    </location>
</feature>
<organism evidence="6 7">
    <name type="scientific">Paspalum notatum var. saurae</name>
    <dbReference type="NCBI Taxonomy" id="547442"/>
    <lineage>
        <taxon>Eukaryota</taxon>
        <taxon>Viridiplantae</taxon>
        <taxon>Streptophyta</taxon>
        <taxon>Embryophyta</taxon>
        <taxon>Tracheophyta</taxon>
        <taxon>Spermatophyta</taxon>
        <taxon>Magnoliopsida</taxon>
        <taxon>Liliopsida</taxon>
        <taxon>Poales</taxon>
        <taxon>Poaceae</taxon>
        <taxon>PACMAD clade</taxon>
        <taxon>Panicoideae</taxon>
        <taxon>Andropogonodae</taxon>
        <taxon>Paspaleae</taxon>
        <taxon>Paspalinae</taxon>
        <taxon>Paspalum</taxon>
    </lineage>
</organism>
<evidence type="ECO:0000256" key="4">
    <source>
        <dbReference type="PROSITE-ProRule" id="PRU00023"/>
    </source>
</evidence>
<feature type="region of interest" description="Disordered" evidence="5">
    <location>
        <begin position="70"/>
        <end position="119"/>
    </location>
</feature>
<dbReference type="Proteomes" id="UP001341281">
    <property type="component" value="Chromosome 07"/>
</dbReference>
<dbReference type="SUPFAM" id="SSF48403">
    <property type="entry name" value="Ankyrin repeat"/>
    <property type="match status" value="1"/>
</dbReference>
<sequence>MTALDLGSCLLFLKTIVSFRSGHLSMFLNLRCFTINPAMQAYLSTRQSEEIKLDAVQSVPGYTCFSRTNREIQGTPAGMETAHKEEAKSALHDDGGQSSDELDPWNPPRPPWRPTPPDADLKSRLKLLNEWLDEKDEVVATSRRTKIITRDPTPESVDVAFSSRLSRLMPIFEKDNVRSFLRLYQRNDYGLVYGFIIAPITFTQIVKHNALKCAKVALEGKARDHGWRANPNCMNRDGYFPLHEATELFSVDMIKLLFRYGANANVRTTGAEVIEGLLPLHVAVENTCLHKYLEGNAFPTEEDLHNSQATVKYICKLIHLLCLPEMKIFLDTVRLLGEHTDSLVDELWNYIKHGLLVQTAILLLATQEQIRGGFPCKINDNRKPDGFSIIINRILSHTLSLTLGMDQKGKKKRQPKVEKKLSLAASLLVHVVSQVGKRPNKYILSHPEVMNYLLLLQLKRFAKCAVHIKIVRINLYYKNMAQAFFPVFKNIFHFLLWVVH</sequence>
<evidence type="ECO:0000313" key="6">
    <source>
        <dbReference type="EMBL" id="WVZ87762.1"/>
    </source>
</evidence>